<dbReference type="GO" id="GO:0030170">
    <property type="term" value="F:pyridoxal phosphate binding"/>
    <property type="evidence" value="ECO:0007669"/>
    <property type="project" value="TreeGrafter"/>
</dbReference>
<accession>A0A4V2S0F6</accession>
<gene>
    <name evidence="6" type="ORF">EV652_10486</name>
</gene>
<feature type="region of interest" description="Disordered" evidence="5">
    <location>
        <begin position="1"/>
        <end position="28"/>
    </location>
</feature>
<dbReference type="InterPro" id="IPR000653">
    <property type="entry name" value="DegT/StrS_aminotransferase"/>
</dbReference>
<dbReference type="EMBL" id="SLWN01000004">
    <property type="protein sequence ID" value="TCO32480.1"/>
    <property type="molecule type" value="Genomic_DNA"/>
</dbReference>
<keyword evidence="7" id="KW-1185">Reference proteome</keyword>
<feature type="modified residue" description="N6-(pyridoxal phosphate)lysine" evidence="3">
    <location>
        <position position="203"/>
    </location>
</feature>
<dbReference type="Proteomes" id="UP000294508">
    <property type="component" value="Unassembled WGS sequence"/>
</dbReference>
<dbReference type="InterPro" id="IPR015421">
    <property type="entry name" value="PyrdxlP-dep_Trfase_major"/>
</dbReference>
<evidence type="ECO:0000256" key="2">
    <source>
        <dbReference type="PIRSR" id="PIRSR000390-1"/>
    </source>
</evidence>
<comment type="caution">
    <text evidence="6">The sequence shown here is derived from an EMBL/GenBank/DDBJ whole genome shotgun (WGS) entry which is preliminary data.</text>
</comment>
<dbReference type="RefSeq" id="WP_132209276.1">
    <property type="nucleotide sequence ID" value="NZ_SLWN01000004.1"/>
</dbReference>
<sequence length="411" mass="43789">MDQTELARDGGTPVRSTPLPSVMDASGRRFGDEEVKAVERVLRSGMLSATWGTEVPALEQEFAEVLGAGHAVACSSGTAALHLAVAAVDPEPGDEIITTPISDMGTIFPILMQNAVPVFADVDPITGNLDPATVAAAITPRTKAVLAVHLFGKPAPIVELRELCDQHGIVLIEDCAQAYLAPVGDTVVGRIGHIGCFSLQQTKHISAGDGGLVVTEDAALARRMRLFADKGWPRATNERNYLFLALNYRMTELVGAVTRAQLTRLAGVIADRRTAAARATAGIADLAGVTPPPDSGDHVYWQYPLILDPEVAGDLHEWATALTAEGIPANGGYLTSPLYAAPALRDRVTYGDSHFPLQDVEYPDGLCPNAEELISHRLLVLPWNENYTKTDVDDIVTAIRKVHTALSKVAG</sequence>
<dbReference type="CDD" id="cd00616">
    <property type="entry name" value="AHBA_syn"/>
    <property type="match status" value="1"/>
</dbReference>
<evidence type="ECO:0000256" key="1">
    <source>
        <dbReference type="ARBA" id="ARBA00001933"/>
    </source>
</evidence>
<protein>
    <submittedName>
        <fullName evidence="6">dTDP-4-amino-4,6-dideoxygalactose transaminase</fullName>
    </submittedName>
</protein>
<evidence type="ECO:0000313" key="6">
    <source>
        <dbReference type="EMBL" id="TCO32480.1"/>
    </source>
</evidence>
<dbReference type="SUPFAM" id="SSF53383">
    <property type="entry name" value="PLP-dependent transferases"/>
    <property type="match status" value="1"/>
</dbReference>
<keyword evidence="3 4" id="KW-0663">Pyridoxal phosphate</keyword>
<dbReference type="GO" id="GO:0008483">
    <property type="term" value="F:transaminase activity"/>
    <property type="evidence" value="ECO:0007669"/>
    <property type="project" value="TreeGrafter"/>
</dbReference>
<dbReference type="GO" id="GO:0000271">
    <property type="term" value="P:polysaccharide biosynthetic process"/>
    <property type="evidence" value="ECO:0007669"/>
    <property type="project" value="TreeGrafter"/>
</dbReference>
<dbReference type="InterPro" id="IPR015424">
    <property type="entry name" value="PyrdxlP-dep_Trfase"/>
</dbReference>
<dbReference type="Gene3D" id="3.90.1150.10">
    <property type="entry name" value="Aspartate Aminotransferase, domain 1"/>
    <property type="match status" value="1"/>
</dbReference>
<dbReference type="Pfam" id="PF01041">
    <property type="entry name" value="DegT_DnrJ_EryC1"/>
    <property type="match status" value="1"/>
</dbReference>
<dbReference type="PANTHER" id="PTHR30244">
    <property type="entry name" value="TRANSAMINASE"/>
    <property type="match status" value="1"/>
</dbReference>
<name>A0A4V2S0F6_9ACTN</name>
<comment type="cofactor">
    <cofactor evidence="1">
        <name>pyridoxal 5'-phosphate</name>
        <dbReference type="ChEBI" id="CHEBI:597326"/>
    </cofactor>
</comment>
<dbReference type="Gene3D" id="3.40.640.10">
    <property type="entry name" value="Type I PLP-dependent aspartate aminotransferase-like (Major domain)"/>
    <property type="match status" value="1"/>
</dbReference>
<organism evidence="6 7">
    <name type="scientific">Kribbella steppae</name>
    <dbReference type="NCBI Taxonomy" id="2512223"/>
    <lineage>
        <taxon>Bacteria</taxon>
        <taxon>Bacillati</taxon>
        <taxon>Actinomycetota</taxon>
        <taxon>Actinomycetes</taxon>
        <taxon>Propionibacteriales</taxon>
        <taxon>Kribbellaceae</taxon>
        <taxon>Kribbella</taxon>
    </lineage>
</organism>
<evidence type="ECO:0000256" key="5">
    <source>
        <dbReference type="SAM" id="MobiDB-lite"/>
    </source>
</evidence>
<dbReference type="InterPro" id="IPR015422">
    <property type="entry name" value="PyrdxlP-dep_Trfase_small"/>
</dbReference>
<dbReference type="OrthoDB" id="9804264at2"/>
<evidence type="ECO:0000313" key="7">
    <source>
        <dbReference type="Proteomes" id="UP000294508"/>
    </source>
</evidence>
<dbReference type="PIRSF" id="PIRSF000390">
    <property type="entry name" value="PLP_StrS"/>
    <property type="match status" value="1"/>
</dbReference>
<feature type="active site" description="Proton acceptor" evidence="2">
    <location>
        <position position="203"/>
    </location>
</feature>
<reference evidence="6 7" key="1">
    <citation type="journal article" date="2015" name="Stand. Genomic Sci.">
        <title>Genomic Encyclopedia of Bacterial and Archaeal Type Strains, Phase III: the genomes of soil and plant-associated and newly described type strains.</title>
        <authorList>
            <person name="Whitman W.B."/>
            <person name="Woyke T."/>
            <person name="Klenk H.P."/>
            <person name="Zhou Y."/>
            <person name="Lilburn T.G."/>
            <person name="Beck B.J."/>
            <person name="De Vos P."/>
            <person name="Vandamme P."/>
            <person name="Eisen J.A."/>
            <person name="Garrity G."/>
            <person name="Hugenholtz P."/>
            <person name="Kyrpides N.C."/>
        </authorList>
    </citation>
    <scope>NUCLEOTIDE SEQUENCE [LARGE SCALE GENOMIC DNA]</scope>
    <source>
        <strain evidence="6 7">VKM Ac-2572</strain>
    </source>
</reference>
<dbReference type="AlphaFoldDB" id="A0A4V2S0F6"/>
<evidence type="ECO:0000256" key="3">
    <source>
        <dbReference type="PIRSR" id="PIRSR000390-2"/>
    </source>
</evidence>
<comment type="similarity">
    <text evidence="4">Belongs to the DegT/DnrJ/EryC1 family.</text>
</comment>
<dbReference type="PANTHER" id="PTHR30244:SF34">
    <property type="entry name" value="DTDP-4-AMINO-4,6-DIDEOXYGALACTOSE TRANSAMINASE"/>
    <property type="match status" value="1"/>
</dbReference>
<evidence type="ECO:0000256" key="4">
    <source>
        <dbReference type="RuleBase" id="RU004508"/>
    </source>
</evidence>
<proteinExistence type="inferred from homology"/>